<gene>
    <name evidence="3" type="ORF">SAMN05421676_101112</name>
</gene>
<keyword evidence="4" id="KW-1185">Reference proteome</keyword>
<sequence>MQWEKQFNQSKYYELLAIISIITFLISLIFKQSLLFLLVGLLIIFIILSRRYHRIAGKSLVLNHSKKQIRLFPGQETTIDFNFTHHSLLPVVNGTFSFLIHDIIDILRFKATKVKGKDHYEIPLSILSRGETKLIIPIKAYKRGVTQITNIHYQYPHLINFRSISLRFRPFYQTEILVYPSSLPVYGIEETNYETIGEQRVRFSPFEDVLQPVGTRDYQPTDPFKRIHWKASAKRQSLQTKVYEKTRDHSWVLIVNLSARTRLGNIYWDESMENRLSYIAYVCQYLTNKGVSFELYLNTNQGNLQSGEGKEHLKKAMEMLAKVSNNQNLIHTSRLFLRVDQRLEQPQTVVCFGDLYEENQSYLLKWQNQGVKVYHVKETQSGAYMVPVLKAGEQYG</sequence>
<evidence type="ECO:0000256" key="1">
    <source>
        <dbReference type="SAM" id="Phobius"/>
    </source>
</evidence>
<keyword evidence="1" id="KW-1133">Transmembrane helix</keyword>
<dbReference type="Proteomes" id="UP000199095">
    <property type="component" value="Unassembled WGS sequence"/>
</dbReference>
<evidence type="ECO:0000313" key="4">
    <source>
        <dbReference type="Proteomes" id="UP000199095"/>
    </source>
</evidence>
<dbReference type="RefSeq" id="WP_093130899.1">
    <property type="nucleotide sequence ID" value="NZ_FOHJ01000001.1"/>
</dbReference>
<dbReference type="AlphaFoldDB" id="A0A1H9YCN8"/>
<protein>
    <submittedName>
        <fullName evidence="3">Uncharacterized conserved protein, DUF58 family, contains vWF domain</fullName>
    </submittedName>
</protein>
<reference evidence="4" key="1">
    <citation type="submission" date="2016-10" db="EMBL/GenBank/DDBJ databases">
        <authorList>
            <person name="Varghese N."/>
            <person name="Submissions S."/>
        </authorList>
    </citation>
    <scope>NUCLEOTIDE SEQUENCE [LARGE SCALE GENOMIC DNA]</scope>
    <source>
        <strain evidence="4">CGMCC 1.3566</strain>
    </source>
</reference>
<dbReference type="InterPro" id="IPR002881">
    <property type="entry name" value="DUF58"/>
</dbReference>
<name>A0A1H9YCN8_9BACI</name>
<feature type="transmembrane region" description="Helical" evidence="1">
    <location>
        <begin position="35"/>
        <end position="52"/>
    </location>
</feature>
<accession>A0A1H9YCN8</accession>
<dbReference type="OrthoDB" id="9789943at2"/>
<evidence type="ECO:0000259" key="2">
    <source>
        <dbReference type="Pfam" id="PF01882"/>
    </source>
</evidence>
<organism evidence="3 4">
    <name type="scientific">Salinibacillus kushneri</name>
    <dbReference type="NCBI Taxonomy" id="237682"/>
    <lineage>
        <taxon>Bacteria</taxon>
        <taxon>Bacillati</taxon>
        <taxon>Bacillota</taxon>
        <taxon>Bacilli</taxon>
        <taxon>Bacillales</taxon>
        <taxon>Bacillaceae</taxon>
        <taxon>Salinibacillus</taxon>
    </lineage>
</organism>
<dbReference type="EMBL" id="FOHJ01000001">
    <property type="protein sequence ID" value="SES66630.1"/>
    <property type="molecule type" value="Genomic_DNA"/>
</dbReference>
<keyword evidence="1" id="KW-0472">Membrane</keyword>
<proteinExistence type="predicted"/>
<dbReference type="Pfam" id="PF01882">
    <property type="entry name" value="DUF58"/>
    <property type="match status" value="1"/>
</dbReference>
<dbReference type="STRING" id="237682.SAMN05421676_101112"/>
<dbReference type="PANTHER" id="PTHR34351">
    <property type="entry name" value="SLR1927 PROTEIN-RELATED"/>
    <property type="match status" value="1"/>
</dbReference>
<evidence type="ECO:0000313" key="3">
    <source>
        <dbReference type="EMBL" id="SES66630.1"/>
    </source>
</evidence>
<keyword evidence="1" id="KW-0812">Transmembrane</keyword>
<feature type="domain" description="DUF58" evidence="2">
    <location>
        <begin position="215"/>
        <end position="374"/>
    </location>
</feature>
<dbReference type="PANTHER" id="PTHR34351:SF2">
    <property type="entry name" value="DUF58 DOMAIN-CONTAINING PROTEIN"/>
    <property type="match status" value="1"/>
</dbReference>